<evidence type="ECO:0000256" key="3">
    <source>
        <dbReference type="ARBA" id="ARBA00022448"/>
    </source>
</evidence>
<dbReference type="GO" id="GO:0005886">
    <property type="term" value="C:plasma membrane"/>
    <property type="evidence" value="ECO:0007669"/>
    <property type="project" value="UniProtKB-SubCell"/>
</dbReference>
<dbReference type="Proteomes" id="UP000196573">
    <property type="component" value="Unassembled WGS sequence"/>
</dbReference>
<accession>A0A1X7AGY1</accession>
<comment type="similarity">
    <text evidence="2">Belongs to the auxin efflux carrier (TC 2.A.69) family.</text>
</comment>
<evidence type="ECO:0000256" key="4">
    <source>
        <dbReference type="ARBA" id="ARBA00022475"/>
    </source>
</evidence>
<evidence type="ECO:0000256" key="5">
    <source>
        <dbReference type="ARBA" id="ARBA00022692"/>
    </source>
</evidence>
<dbReference type="InterPro" id="IPR038770">
    <property type="entry name" value="Na+/solute_symporter_sf"/>
</dbReference>
<keyword evidence="3" id="KW-0813">Transport</keyword>
<evidence type="ECO:0000256" key="1">
    <source>
        <dbReference type="ARBA" id="ARBA00004651"/>
    </source>
</evidence>
<organism evidence="9 10">
    <name type="scientific">Parendozoicomonas haliclonae</name>
    <dbReference type="NCBI Taxonomy" id="1960125"/>
    <lineage>
        <taxon>Bacteria</taxon>
        <taxon>Pseudomonadati</taxon>
        <taxon>Pseudomonadota</taxon>
        <taxon>Gammaproteobacteria</taxon>
        <taxon>Oceanospirillales</taxon>
        <taxon>Endozoicomonadaceae</taxon>
        <taxon>Parendozoicomonas</taxon>
    </lineage>
</organism>
<protein>
    <submittedName>
        <fullName evidence="9">Putative transporter YfdV</fullName>
    </submittedName>
</protein>
<dbReference type="Gene3D" id="1.20.1530.20">
    <property type="match status" value="1"/>
</dbReference>
<evidence type="ECO:0000256" key="7">
    <source>
        <dbReference type="ARBA" id="ARBA00023136"/>
    </source>
</evidence>
<sequence length="316" mass="33928">MLDTLLFIVGVTLPVCIMLLAGVVLKRTGFIDDHFITVSSRLVFNFGLPAVLFFSLSSFGKEEAMDSRLLLLAFITAVGGFFFSWLLSLKVVPERRDRGIFIQGASRGNLAIIGLALAGNMYGEPGIAQLSLMMAATVPIYNILSVFFLSYYQSDATQKIDLGRIARNIICNPLIIAVFAGVGFSFTGLTIPGVITKVGHYFAQITLPLALLGVGGTLSLQAFTKTSHASFWASLFKVVLLPAATMPLMIWAGYRGMELGTVFLMLSCPTAAASFVMAKAYDGNSDLAANIILLTSIGALPVVSLGLFLMRTWGLI</sequence>
<evidence type="ECO:0000256" key="6">
    <source>
        <dbReference type="ARBA" id="ARBA00022989"/>
    </source>
</evidence>
<evidence type="ECO:0000256" key="2">
    <source>
        <dbReference type="ARBA" id="ARBA00010145"/>
    </source>
</evidence>
<keyword evidence="5 8" id="KW-0812">Transmembrane</keyword>
<feature type="transmembrane region" description="Helical" evidence="8">
    <location>
        <begin position="6"/>
        <end position="26"/>
    </location>
</feature>
<dbReference type="Pfam" id="PF03547">
    <property type="entry name" value="Mem_trans"/>
    <property type="match status" value="1"/>
</dbReference>
<feature type="transmembrane region" description="Helical" evidence="8">
    <location>
        <begin position="100"/>
        <end position="118"/>
    </location>
</feature>
<dbReference type="InterPro" id="IPR004776">
    <property type="entry name" value="Mem_transp_PIN-like"/>
</dbReference>
<evidence type="ECO:0000313" key="10">
    <source>
        <dbReference type="Proteomes" id="UP000196573"/>
    </source>
</evidence>
<gene>
    <name evidence="9" type="ORF">EHSB41UT_01153</name>
</gene>
<keyword evidence="4" id="KW-1003">Cell membrane</keyword>
<evidence type="ECO:0000313" key="9">
    <source>
        <dbReference type="EMBL" id="SMA40204.1"/>
    </source>
</evidence>
<dbReference type="EMBL" id="FWPT01000002">
    <property type="protein sequence ID" value="SMA40204.1"/>
    <property type="molecule type" value="Genomic_DNA"/>
</dbReference>
<feature type="transmembrane region" description="Helical" evidence="8">
    <location>
        <begin position="173"/>
        <end position="195"/>
    </location>
</feature>
<dbReference type="PANTHER" id="PTHR36838">
    <property type="entry name" value="AUXIN EFFLUX CARRIER FAMILY PROTEIN"/>
    <property type="match status" value="1"/>
</dbReference>
<comment type="subcellular location">
    <subcellularLocation>
        <location evidence="1">Cell membrane</location>
        <topology evidence="1">Multi-pass membrane protein</topology>
    </subcellularLocation>
</comment>
<keyword evidence="10" id="KW-1185">Reference proteome</keyword>
<dbReference type="AlphaFoldDB" id="A0A1X7AGY1"/>
<feature type="transmembrane region" description="Helical" evidence="8">
    <location>
        <begin position="130"/>
        <end position="152"/>
    </location>
</feature>
<dbReference type="OrthoDB" id="9786439at2"/>
<feature type="transmembrane region" description="Helical" evidence="8">
    <location>
        <begin position="290"/>
        <end position="310"/>
    </location>
</feature>
<dbReference type="GO" id="GO:0055085">
    <property type="term" value="P:transmembrane transport"/>
    <property type="evidence" value="ECO:0007669"/>
    <property type="project" value="InterPro"/>
</dbReference>
<dbReference type="RefSeq" id="WP_087107778.1">
    <property type="nucleotide sequence ID" value="NZ_CBCSCN010000001.1"/>
</dbReference>
<keyword evidence="6 8" id="KW-1133">Transmembrane helix</keyword>
<evidence type="ECO:0000256" key="8">
    <source>
        <dbReference type="SAM" id="Phobius"/>
    </source>
</evidence>
<keyword evidence="7 8" id="KW-0472">Membrane</keyword>
<feature type="transmembrane region" description="Helical" evidence="8">
    <location>
        <begin position="201"/>
        <end position="223"/>
    </location>
</feature>
<feature type="transmembrane region" description="Helical" evidence="8">
    <location>
        <begin position="235"/>
        <end position="254"/>
    </location>
</feature>
<dbReference type="PANTHER" id="PTHR36838:SF4">
    <property type="entry name" value="AUXIN EFFLUX CARRIER FAMILY PROTEIN"/>
    <property type="match status" value="1"/>
</dbReference>
<proteinExistence type="inferred from homology"/>
<reference evidence="9 10" key="1">
    <citation type="submission" date="2017-03" db="EMBL/GenBank/DDBJ databases">
        <authorList>
            <person name="Afonso C.L."/>
            <person name="Miller P.J."/>
            <person name="Scott M.A."/>
            <person name="Spackman E."/>
            <person name="Goraichik I."/>
            <person name="Dimitrov K.M."/>
            <person name="Suarez D.L."/>
            <person name="Swayne D.E."/>
        </authorList>
    </citation>
    <scope>NUCLEOTIDE SEQUENCE [LARGE SCALE GENOMIC DNA]</scope>
    <source>
        <strain evidence="9">SB41UT1</strain>
    </source>
</reference>
<name>A0A1X7AGY1_9GAMM</name>
<feature type="transmembrane region" description="Helical" evidence="8">
    <location>
        <begin position="38"/>
        <end position="57"/>
    </location>
</feature>
<feature type="transmembrane region" description="Helical" evidence="8">
    <location>
        <begin position="69"/>
        <end position="88"/>
    </location>
</feature>